<evidence type="ECO:0000313" key="2">
    <source>
        <dbReference type="Proteomes" id="UP000198575"/>
    </source>
</evidence>
<dbReference type="EMBL" id="FOVF01000054">
    <property type="protein sequence ID" value="SFN70681.1"/>
    <property type="molecule type" value="Genomic_DNA"/>
</dbReference>
<dbReference type="Proteomes" id="UP000198575">
    <property type="component" value="Unassembled WGS sequence"/>
</dbReference>
<gene>
    <name evidence="1" type="ORF">SAMN05216289_1544</name>
</gene>
<dbReference type="STRING" id="578942.SAMN05216289_1544"/>
<accession>A0A1I5B7Z6</accession>
<dbReference type="AlphaFoldDB" id="A0A1I5B7Z6"/>
<reference evidence="1 2" key="1">
    <citation type="submission" date="2016-10" db="EMBL/GenBank/DDBJ databases">
        <authorList>
            <person name="de Groot N.N."/>
        </authorList>
    </citation>
    <scope>NUCLEOTIDE SEQUENCE [LARGE SCALE GENOMIC DNA]</scope>
    <source>
        <strain evidence="1 2">CGMCC 1.7659</strain>
    </source>
</reference>
<keyword evidence="2" id="KW-1185">Reference proteome</keyword>
<protein>
    <submittedName>
        <fullName evidence="1">Uncharacterized protein</fullName>
    </submittedName>
</protein>
<name>A0A1I5B7Z6_9GAMM</name>
<evidence type="ECO:0000313" key="1">
    <source>
        <dbReference type="EMBL" id="SFN70681.1"/>
    </source>
</evidence>
<proteinExistence type="predicted"/>
<dbReference type="OrthoDB" id="237258at2"/>
<dbReference type="RefSeq" id="WP_092411027.1">
    <property type="nucleotide sequence ID" value="NZ_FOVF01000054.1"/>
</dbReference>
<organism evidence="1 2">
    <name type="scientific">Dokdonella immobilis</name>
    <dbReference type="NCBI Taxonomy" id="578942"/>
    <lineage>
        <taxon>Bacteria</taxon>
        <taxon>Pseudomonadati</taxon>
        <taxon>Pseudomonadota</taxon>
        <taxon>Gammaproteobacteria</taxon>
        <taxon>Lysobacterales</taxon>
        <taxon>Rhodanobacteraceae</taxon>
        <taxon>Dokdonella</taxon>
    </lineage>
</organism>
<sequence>MLSLSRFASWIGLAFLGVGAPFCFAQWSVDPAQNLIVADGTAEQVQAKLVARDDGGFYVSWLDASSGYSVRLQRIDALGVEQWAHNGIVVATRNFSSTQDYGLAVDSAGNALLAFRYNDNGGTAQILAQKISPAGAPLWGNPGIFLTADPGGANAPKITGTSDGAAAAAWSDSAGALGVQKLSQAGAPLWGAGGISVTPASGFFFLADLHGDISGNVIASWSAQLSFADRELWAQKFAGADGANLWGTSPLKIFDGSSGAMQLGYFPPFLEDGAGGAVFAWYTVGVNAGTVRVQHVSAGGVPAFAQNGVEASADTAQSHVEPSGAYDATSGDIYALWRETDILTQGQIGVYAQRIDSTGARLWGSGGKVLVALAAQDQTQMRALPVPGGMLAAWVSNDAPSPMPIHVARLASDGSFAWPGNVVDIATGPRTASRLAGAISAAGFAAYTWTAEASGSSGEVRAQNINIDGGLGNPDLIFGDGFDPD</sequence>